<accession>A0A6G0TVT8</accession>
<dbReference type="Proteomes" id="UP000475862">
    <property type="component" value="Unassembled WGS sequence"/>
</dbReference>
<reference evidence="1 2" key="1">
    <citation type="submission" date="2019-08" db="EMBL/GenBank/DDBJ databases">
        <title>The genome of the soybean aphid Biotype 1, its phylome, world population structure and adaptation to the North American continent.</title>
        <authorList>
            <person name="Giordano R."/>
            <person name="Donthu R.K."/>
            <person name="Hernandez A.G."/>
            <person name="Wright C.L."/>
            <person name="Zimin A.V."/>
        </authorList>
    </citation>
    <scope>NUCLEOTIDE SEQUENCE [LARGE SCALE GENOMIC DNA]</scope>
    <source>
        <tissue evidence="1">Whole aphids</tissue>
    </source>
</reference>
<dbReference type="AlphaFoldDB" id="A0A6G0TVT8"/>
<keyword evidence="2" id="KW-1185">Reference proteome</keyword>
<name>A0A6G0TVT8_APHGL</name>
<evidence type="ECO:0000313" key="1">
    <source>
        <dbReference type="EMBL" id="KAE9539416.1"/>
    </source>
</evidence>
<gene>
    <name evidence="1" type="ORF">AGLY_004668</name>
</gene>
<proteinExistence type="predicted"/>
<evidence type="ECO:0000313" key="2">
    <source>
        <dbReference type="Proteomes" id="UP000475862"/>
    </source>
</evidence>
<sequence length="230" mass="26988">MNSERVCTDIAETGRPLGIYNTEIIVKTRKRVVLSYIYVTCVERGFMVRKNKRSVKKNNYTTFQWFQKKLNECYMTCNNKNKISTYRYVSIFYQNMYTDILCNYQGVGIPKKLRNMNIFQSIQTTIRLSNPSNFSKTYRKACEVYTLNSELTTKIRLIRIIPVLESNTVEFMEYGTGKIFINRDLLINKLYNKISNLDGKMNVTERSKWDAFAKGMLSINSSKNSKSFEN</sequence>
<comment type="caution">
    <text evidence="1">The sequence shown here is derived from an EMBL/GenBank/DDBJ whole genome shotgun (WGS) entry which is preliminary data.</text>
</comment>
<dbReference type="EMBL" id="VYZN01000014">
    <property type="protein sequence ID" value="KAE9539416.1"/>
    <property type="molecule type" value="Genomic_DNA"/>
</dbReference>
<protein>
    <submittedName>
        <fullName evidence="1">Uncharacterized protein</fullName>
    </submittedName>
</protein>
<organism evidence="1 2">
    <name type="scientific">Aphis glycines</name>
    <name type="common">Soybean aphid</name>
    <dbReference type="NCBI Taxonomy" id="307491"/>
    <lineage>
        <taxon>Eukaryota</taxon>
        <taxon>Metazoa</taxon>
        <taxon>Ecdysozoa</taxon>
        <taxon>Arthropoda</taxon>
        <taxon>Hexapoda</taxon>
        <taxon>Insecta</taxon>
        <taxon>Pterygota</taxon>
        <taxon>Neoptera</taxon>
        <taxon>Paraneoptera</taxon>
        <taxon>Hemiptera</taxon>
        <taxon>Sternorrhyncha</taxon>
        <taxon>Aphidomorpha</taxon>
        <taxon>Aphidoidea</taxon>
        <taxon>Aphididae</taxon>
        <taxon>Aphidini</taxon>
        <taxon>Aphis</taxon>
        <taxon>Aphis</taxon>
    </lineage>
</organism>